<dbReference type="AlphaFoldDB" id="A0A371IB63"/>
<organism evidence="1 2">
    <name type="scientific">Mucuna pruriens</name>
    <name type="common">Velvet bean</name>
    <name type="synonym">Dolichos pruriens</name>
    <dbReference type="NCBI Taxonomy" id="157652"/>
    <lineage>
        <taxon>Eukaryota</taxon>
        <taxon>Viridiplantae</taxon>
        <taxon>Streptophyta</taxon>
        <taxon>Embryophyta</taxon>
        <taxon>Tracheophyta</taxon>
        <taxon>Spermatophyta</taxon>
        <taxon>Magnoliopsida</taxon>
        <taxon>eudicotyledons</taxon>
        <taxon>Gunneridae</taxon>
        <taxon>Pentapetalae</taxon>
        <taxon>rosids</taxon>
        <taxon>fabids</taxon>
        <taxon>Fabales</taxon>
        <taxon>Fabaceae</taxon>
        <taxon>Papilionoideae</taxon>
        <taxon>50 kb inversion clade</taxon>
        <taxon>NPAAA clade</taxon>
        <taxon>indigoferoid/millettioid clade</taxon>
        <taxon>Phaseoleae</taxon>
        <taxon>Mucuna</taxon>
    </lineage>
</organism>
<protein>
    <submittedName>
        <fullName evidence="1">Uncharacterized protein</fullName>
    </submittedName>
</protein>
<accession>A0A371IB63</accession>
<proteinExistence type="predicted"/>
<keyword evidence="2" id="KW-1185">Reference proteome</keyword>
<dbReference type="Proteomes" id="UP000257109">
    <property type="component" value="Unassembled WGS sequence"/>
</dbReference>
<name>A0A371IB63_MUCPR</name>
<dbReference type="EMBL" id="QJKJ01000500">
    <property type="protein sequence ID" value="RDY12260.1"/>
    <property type="molecule type" value="Genomic_DNA"/>
</dbReference>
<gene>
    <name evidence="1" type="ORF">CR513_02960</name>
</gene>
<feature type="non-terminal residue" evidence="1">
    <location>
        <position position="1"/>
    </location>
</feature>
<sequence length="301" mass="33779">MIDVARSGVLMDKTPTIVRNLISNMASNTQQFWTRGAAASRGVNEEAVVDSQRLENKITELTSLLSDNIIRVYQQKCVAFVLLRSTQLMRAPHYRKLSLVPTNSSTVFNLKIQFHTKHASKPKQLPITDSQIPSITFPTTATTTGATTGQFSFVGRVDEAVGSKQHRVSEKFENKQHAFPTKYECHDLGLENTKGETSHHNESTTINQFWTPSLPNNCQSKREREQINIPLLEAIKKILKYAKFLKELCIHKRKKLKEGVEMGRIISTLIKSEQVVAIMQLAMLAKCRGPGIFSVPCTIIG</sequence>
<evidence type="ECO:0000313" key="2">
    <source>
        <dbReference type="Proteomes" id="UP000257109"/>
    </source>
</evidence>
<reference evidence="1" key="1">
    <citation type="submission" date="2018-05" db="EMBL/GenBank/DDBJ databases">
        <title>Draft genome of Mucuna pruriens seed.</title>
        <authorList>
            <person name="Nnadi N.E."/>
            <person name="Vos R."/>
            <person name="Hasami M.H."/>
            <person name="Devisetty U.K."/>
            <person name="Aguiy J.C."/>
        </authorList>
    </citation>
    <scope>NUCLEOTIDE SEQUENCE [LARGE SCALE GENOMIC DNA]</scope>
    <source>
        <strain evidence="1">JCA_2017</strain>
    </source>
</reference>
<comment type="caution">
    <text evidence="1">The sequence shown here is derived from an EMBL/GenBank/DDBJ whole genome shotgun (WGS) entry which is preliminary data.</text>
</comment>
<evidence type="ECO:0000313" key="1">
    <source>
        <dbReference type="EMBL" id="RDY12260.1"/>
    </source>
</evidence>